<dbReference type="PANTHER" id="PTHR45138:SF6">
    <property type="entry name" value="DIGUANYLATE CYCLASE DGCN"/>
    <property type="match status" value="1"/>
</dbReference>
<dbReference type="InterPro" id="IPR050469">
    <property type="entry name" value="Diguanylate_Cyclase"/>
</dbReference>
<dbReference type="InterPro" id="IPR043128">
    <property type="entry name" value="Rev_trsase/Diguanyl_cyclase"/>
</dbReference>
<keyword evidence="1" id="KW-0812">Transmembrane</keyword>
<dbReference type="PROSITE" id="PS50887">
    <property type="entry name" value="GGDEF"/>
    <property type="match status" value="1"/>
</dbReference>
<name>A0A7X0RU81_9BACL</name>
<protein>
    <submittedName>
        <fullName evidence="3">GGDEF domain-containing protein</fullName>
    </submittedName>
</protein>
<dbReference type="GO" id="GO:0005886">
    <property type="term" value="C:plasma membrane"/>
    <property type="evidence" value="ECO:0007669"/>
    <property type="project" value="TreeGrafter"/>
</dbReference>
<dbReference type="NCBIfam" id="TIGR00254">
    <property type="entry name" value="GGDEF"/>
    <property type="match status" value="1"/>
</dbReference>
<dbReference type="InterPro" id="IPR000160">
    <property type="entry name" value="GGDEF_dom"/>
</dbReference>
<dbReference type="SUPFAM" id="SSF55073">
    <property type="entry name" value="Nucleotide cyclase"/>
    <property type="match status" value="1"/>
</dbReference>
<sequence>MAHTGGMIGMALASGICTAVVLTLTVSRGFTVPAPFDLWVGAGFATILYPLGWSLGRQYDRMKHRAERDSLTGAFNRGFIGRCYPQLAKRAARAQKRISVALIDVNDFKAINDVHGHMTGDLALLRLADALNSCTRRGEIVGRWGGDEFLVLCPYAERDELDSLERLISDKLDRLSSQEGLKLSISFGTAVYPGDGQTLECLAAAADRHMYENKRRAKAPAQAAQRLNA</sequence>
<dbReference type="SMART" id="SM00267">
    <property type="entry name" value="GGDEF"/>
    <property type="match status" value="1"/>
</dbReference>
<reference evidence="3 4" key="1">
    <citation type="submission" date="2020-08" db="EMBL/GenBank/DDBJ databases">
        <title>Cohnella phylogeny.</title>
        <authorList>
            <person name="Dunlap C."/>
        </authorList>
    </citation>
    <scope>NUCLEOTIDE SEQUENCE [LARGE SCALE GENOMIC DNA]</scope>
    <source>
        <strain evidence="3 4">DSM 28246</strain>
    </source>
</reference>
<keyword evidence="4" id="KW-1185">Reference proteome</keyword>
<dbReference type="AlphaFoldDB" id="A0A7X0RU81"/>
<dbReference type="GO" id="GO:0052621">
    <property type="term" value="F:diguanylate cyclase activity"/>
    <property type="evidence" value="ECO:0007669"/>
    <property type="project" value="TreeGrafter"/>
</dbReference>
<dbReference type="EMBL" id="JACJVP010000029">
    <property type="protein sequence ID" value="MBB6672571.1"/>
    <property type="molecule type" value="Genomic_DNA"/>
</dbReference>
<feature type="domain" description="GGDEF" evidence="2">
    <location>
        <begin position="96"/>
        <end position="226"/>
    </location>
</feature>
<feature type="transmembrane region" description="Helical" evidence="1">
    <location>
        <begin position="39"/>
        <end position="56"/>
    </location>
</feature>
<dbReference type="GO" id="GO:0043709">
    <property type="term" value="P:cell adhesion involved in single-species biofilm formation"/>
    <property type="evidence" value="ECO:0007669"/>
    <property type="project" value="TreeGrafter"/>
</dbReference>
<keyword evidence="1" id="KW-0472">Membrane</keyword>
<dbReference type="Pfam" id="PF00990">
    <property type="entry name" value="GGDEF"/>
    <property type="match status" value="1"/>
</dbReference>
<gene>
    <name evidence="3" type="ORF">H7C19_17970</name>
</gene>
<dbReference type="CDD" id="cd01949">
    <property type="entry name" value="GGDEF"/>
    <property type="match status" value="1"/>
</dbReference>
<evidence type="ECO:0000313" key="4">
    <source>
        <dbReference type="Proteomes" id="UP000547209"/>
    </source>
</evidence>
<dbReference type="RefSeq" id="WP_185144050.1">
    <property type="nucleotide sequence ID" value="NZ_JACJVP010000029.1"/>
</dbReference>
<evidence type="ECO:0000313" key="3">
    <source>
        <dbReference type="EMBL" id="MBB6672571.1"/>
    </source>
</evidence>
<dbReference type="GO" id="GO:1902201">
    <property type="term" value="P:negative regulation of bacterial-type flagellum-dependent cell motility"/>
    <property type="evidence" value="ECO:0007669"/>
    <property type="project" value="TreeGrafter"/>
</dbReference>
<dbReference type="PANTHER" id="PTHR45138">
    <property type="entry name" value="REGULATORY COMPONENTS OF SENSORY TRANSDUCTION SYSTEM"/>
    <property type="match status" value="1"/>
</dbReference>
<comment type="caution">
    <text evidence="3">The sequence shown here is derived from an EMBL/GenBank/DDBJ whole genome shotgun (WGS) entry which is preliminary data.</text>
</comment>
<dbReference type="Proteomes" id="UP000547209">
    <property type="component" value="Unassembled WGS sequence"/>
</dbReference>
<keyword evidence="1" id="KW-1133">Transmembrane helix</keyword>
<dbReference type="Gene3D" id="3.30.70.270">
    <property type="match status" value="1"/>
</dbReference>
<organism evidence="3 4">
    <name type="scientific">Cohnella nanjingensis</name>
    <dbReference type="NCBI Taxonomy" id="1387779"/>
    <lineage>
        <taxon>Bacteria</taxon>
        <taxon>Bacillati</taxon>
        <taxon>Bacillota</taxon>
        <taxon>Bacilli</taxon>
        <taxon>Bacillales</taxon>
        <taxon>Paenibacillaceae</taxon>
        <taxon>Cohnella</taxon>
    </lineage>
</organism>
<proteinExistence type="predicted"/>
<evidence type="ECO:0000259" key="2">
    <source>
        <dbReference type="PROSITE" id="PS50887"/>
    </source>
</evidence>
<accession>A0A7X0RU81</accession>
<dbReference type="InterPro" id="IPR029787">
    <property type="entry name" value="Nucleotide_cyclase"/>
</dbReference>
<evidence type="ECO:0000256" key="1">
    <source>
        <dbReference type="SAM" id="Phobius"/>
    </source>
</evidence>